<feature type="transmembrane region" description="Helical" evidence="8">
    <location>
        <begin position="7"/>
        <end position="28"/>
    </location>
</feature>
<gene>
    <name evidence="10" type="ORF">C8D97_104308</name>
</gene>
<dbReference type="RefSeq" id="WP_245411407.1">
    <property type="nucleotide sequence ID" value="NZ_QGGU01000004.1"/>
</dbReference>
<organism evidence="10 11">
    <name type="scientific">Pleionea mediterranea</name>
    <dbReference type="NCBI Taxonomy" id="523701"/>
    <lineage>
        <taxon>Bacteria</taxon>
        <taxon>Pseudomonadati</taxon>
        <taxon>Pseudomonadota</taxon>
        <taxon>Gammaproteobacteria</taxon>
        <taxon>Oceanospirillales</taxon>
        <taxon>Pleioneaceae</taxon>
        <taxon>Pleionea</taxon>
    </lineage>
</organism>
<evidence type="ECO:0000256" key="4">
    <source>
        <dbReference type="ARBA" id="ARBA00022475"/>
    </source>
</evidence>
<keyword evidence="8" id="KW-0997">Cell inner membrane</keyword>
<dbReference type="PANTHER" id="PTHR23502">
    <property type="entry name" value="MAJOR FACILITATOR SUPERFAMILY"/>
    <property type="match status" value="1"/>
</dbReference>
<dbReference type="NCBIfam" id="TIGR00710">
    <property type="entry name" value="efflux_Bcr_CflA"/>
    <property type="match status" value="1"/>
</dbReference>
<keyword evidence="5 8" id="KW-0812">Transmembrane</keyword>
<evidence type="ECO:0000256" key="1">
    <source>
        <dbReference type="ARBA" id="ARBA00004651"/>
    </source>
</evidence>
<dbReference type="InterPro" id="IPR020846">
    <property type="entry name" value="MFS_dom"/>
</dbReference>
<dbReference type="CDD" id="cd17320">
    <property type="entry name" value="MFS_MdfA_MDR_like"/>
    <property type="match status" value="1"/>
</dbReference>
<dbReference type="PROSITE" id="PS50850">
    <property type="entry name" value="MFS"/>
    <property type="match status" value="1"/>
</dbReference>
<dbReference type="GO" id="GO:0042910">
    <property type="term" value="F:xenobiotic transmembrane transporter activity"/>
    <property type="evidence" value="ECO:0007669"/>
    <property type="project" value="InterPro"/>
</dbReference>
<name>A0A316FZW7_9GAMM</name>
<proteinExistence type="inferred from homology"/>
<evidence type="ECO:0000256" key="7">
    <source>
        <dbReference type="ARBA" id="ARBA00023136"/>
    </source>
</evidence>
<evidence type="ECO:0000256" key="2">
    <source>
        <dbReference type="ARBA" id="ARBA00006236"/>
    </source>
</evidence>
<evidence type="ECO:0000256" key="3">
    <source>
        <dbReference type="ARBA" id="ARBA00022448"/>
    </source>
</evidence>
<dbReference type="InterPro" id="IPR011701">
    <property type="entry name" value="MFS"/>
</dbReference>
<sequence length="400" mass="43144">MTQRSPLSYLPLFAAIFAITPLAIDMYLPAMPGMTDDFSTGISQVQMSLSIFLAGYALGMLTFGPMADHFGRKFFLIAGLSGFILTSLALAFAPSIEWFITLRLLQAIFGGAATVVVPGTIRDLFGKDTAKGMAYVSMAMMIAPMLAPTIGSLILSFTDWPKIFIVLSVYGFVILMIAMAKFPFLPPKPKQDHRLLHSIVKSYRIVFSNRHCYPFLLTTMVTTFSFFTYITSVSFVYISVYELSEQTFGILFGSNVVALMCGNFINARLVSRIGTLKMLRIALINAVFSAACLLYVVASGASVVWLVTALLFLMANLIMVSTNSDALVLLSFPNNSGTATAVIGSLKFGSGAFAGLALSLLHDGTALPFALIVATSVAITAVVQSLVKWRRIPVPGQTSA</sequence>
<feature type="transmembrane region" description="Helical" evidence="8">
    <location>
        <begin position="213"/>
        <end position="240"/>
    </location>
</feature>
<keyword evidence="4" id="KW-1003">Cell membrane</keyword>
<feature type="transmembrane region" description="Helical" evidence="8">
    <location>
        <begin position="98"/>
        <end position="121"/>
    </location>
</feature>
<dbReference type="AlphaFoldDB" id="A0A316FZW7"/>
<dbReference type="GO" id="GO:1990961">
    <property type="term" value="P:xenobiotic detoxification by transmembrane export across the plasma membrane"/>
    <property type="evidence" value="ECO:0007669"/>
    <property type="project" value="InterPro"/>
</dbReference>
<evidence type="ECO:0000256" key="5">
    <source>
        <dbReference type="ARBA" id="ARBA00022692"/>
    </source>
</evidence>
<feature type="transmembrane region" description="Helical" evidence="8">
    <location>
        <begin position="367"/>
        <end position="387"/>
    </location>
</feature>
<evidence type="ECO:0000256" key="6">
    <source>
        <dbReference type="ARBA" id="ARBA00022989"/>
    </source>
</evidence>
<keyword evidence="3 8" id="KW-0813">Transport</keyword>
<feature type="transmembrane region" description="Helical" evidence="8">
    <location>
        <begin position="341"/>
        <end position="361"/>
    </location>
</feature>
<feature type="transmembrane region" description="Helical" evidence="8">
    <location>
        <begin position="48"/>
        <end position="67"/>
    </location>
</feature>
<evidence type="ECO:0000256" key="8">
    <source>
        <dbReference type="RuleBase" id="RU365088"/>
    </source>
</evidence>
<dbReference type="Proteomes" id="UP000245790">
    <property type="component" value="Unassembled WGS sequence"/>
</dbReference>
<feature type="transmembrane region" description="Helical" evidence="8">
    <location>
        <begin position="278"/>
        <end position="297"/>
    </location>
</feature>
<dbReference type="GO" id="GO:0005886">
    <property type="term" value="C:plasma membrane"/>
    <property type="evidence" value="ECO:0007669"/>
    <property type="project" value="UniProtKB-SubCell"/>
</dbReference>
<comment type="subcellular location">
    <subcellularLocation>
        <location evidence="8">Cell inner membrane</location>
        <topology evidence="8">Multi-pass membrane protein</topology>
    </subcellularLocation>
    <subcellularLocation>
        <location evidence="1">Cell membrane</location>
        <topology evidence="1">Multi-pass membrane protein</topology>
    </subcellularLocation>
</comment>
<dbReference type="InterPro" id="IPR004812">
    <property type="entry name" value="Efflux_drug-R_Bcr/CmlA"/>
</dbReference>
<dbReference type="Gene3D" id="1.20.1720.10">
    <property type="entry name" value="Multidrug resistance protein D"/>
    <property type="match status" value="1"/>
</dbReference>
<comment type="similarity">
    <text evidence="2 8">Belongs to the major facilitator superfamily. Bcr/CmlA family.</text>
</comment>
<feature type="transmembrane region" description="Helical" evidence="8">
    <location>
        <begin position="74"/>
        <end position="92"/>
    </location>
</feature>
<feature type="domain" description="Major facilitator superfamily (MFS) profile" evidence="9">
    <location>
        <begin position="6"/>
        <end position="393"/>
    </location>
</feature>
<dbReference type="EMBL" id="QGGU01000004">
    <property type="protein sequence ID" value="PWK53090.1"/>
    <property type="molecule type" value="Genomic_DNA"/>
</dbReference>
<keyword evidence="7 8" id="KW-0472">Membrane</keyword>
<accession>A0A316FZW7</accession>
<evidence type="ECO:0000313" key="10">
    <source>
        <dbReference type="EMBL" id="PWK53090.1"/>
    </source>
</evidence>
<dbReference type="PANTHER" id="PTHR23502:SF132">
    <property type="entry name" value="POLYAMINE TRANSPORTER 2-RELATED"/>
    <property type="match status" value="1"/>
</dbReference>
<dbReference type="SUPFAM" id="SSF103473">
    <property type="entry name" value="MFS general substrate transporter"/>
    <property type="match status" value="1"/>
</dbReference>
<feature type="transmembrane region" description="Helical" evidence="8">
    <location>
        <begin position="133"/>
        <end position="157"/>
    </location>
</feature>
<evidence type="ECO:0000313" key="11">
    <source>
        <dbReference type="Proteomes" id="UP000245790"/>
    </source>
</evidence>
<feature type="transmembrane region" description="Helical" evidence="8">
    <location>
        <begin position="163"/>
        <end position="184"/>
    </location>
</feature>
<comment type="caution">
    <text evidence="8">Lacks conserved residue(s) required for the propagation of feature annotation.</text>
</comment>
<feature type="transmembrane region" description="Helical" evidence="8">
    <location>
        <begin position="246"/>
        <end position="266"/>
    </location>
</feature>
<evidence type="ECO:0000259" key="9">
    <source>
        <dbReference type="PROSITE" id="PS50850"/>
    </source>
</evidence>
<protein>
    <recommendedName>
        <fullName evidence="8">Bcr/CflA family efflux transporter</fullName>
    </recommendedName>
</protein>
<dbReference type="InterPro" id="IPR036259">
    <property type="entry name" value="MFS_trans_sf"/>
</dbReference>
<dbReference type="GO" id="GO:0015385">
    <property type="term" value="F:sodium:proton antiporter activity"/>
    <property type="evidence" value="ECO:0007669"/>
    <property type="project" value="TreeGrafter"/>
</dbReference>
<reference evidence="10 11" key="1">
    <citation type="submission" date="2018-05" db="EMBL/GenBank/DDBJ databases">
        <title>Genomic Encyclopedia of Type Strains, Phase IV (KMG-IV): sequencing the most valuable type-strain genomes for metagenomic binning, comparative biology and taxonomic classification.</title>
        <authorList>
            <person name="Goeker M."/>
        </authorList>
    </citation>
    <scope>NUCLEOTIDE SEQUENCE [LARGE SCALE GENOMIC DNA]</scope>
    <source>
        <strain evidence="10 11">DSM 25350</strain>
    </source>
</reference>
<keyword evidence="6 8" id="KW-1133">Transmembrane helix</keyword>
<dbReference type="Pfam" id="PF07690">
    <property type="entry name" value="MFS_1"/>
    <property type="match status" value="1"/>
</dbReference>
<keyword evidence="11" id="KW-1185">Reference proteome</keyword>
<comment type="caution">
    <text evidence="10">The sequence shown here is derived from an EMBL/GenBank/DDBJ whole genome shotgun (WGS) entry which is preliminary data.</text>
</comment>